<dbReference type="EnsemblPlants" id="ONIVA01G31230.1">
    <property type="protein sequence ID" value="ONIVA01G31230.1"/>
    <property type="gene ID" value="ONIVA01G31230"/>
</dbReference>
<feature type="region of interest" description="Disordered" evidence="1">
    <location>
        <begin position="67"/>
        <end position="168"/>
    </location>
</feature>
<evidence type="ECO:0000313" key="2">
    <source>
        <dbReference type="EnsemblPlants" id="ONIVA01G31230.1"/>
    </source>
</evidence>
<feature type="compositionally biased region" description="Low complexity" evidence="1">
    <location>
        <begin position="99"/>
        <end position="123"/>
    </location>
</feature>
<sequence length="228" mass="24273">MAVTRPGTGTAAARLGTGKAAVWTGTAALRMGTGMGTAATRLGTGTAVAPTWLGQVGCSPTPMQMAPLSRAAFPNPRRCRPCPQPRRHHPPHCRPPSPSSSTTSSLSASPASSMPPSHSSPPLHHAHSLSRAHGELRPSLLALSPKSRPRRAPPLPPRPLRRAHGEPTDVGMVVVTRMRSQRLPTRSYAPSSPPLLHSTAGDRMRIDPFSPFPCKVNKMTRGKYVRAR</sequence>
<evidence type="ECO:0000313" key="3">
    <source>
        <dbReference type="Proteomes" id="UP000006591"/>
    </source>
</evidence>
<dbReference type="HOGENOM" id="CLU_095132_0_0_1"/>
<proteinExistence type="predicted"/>
<keyword evidence="3" id="KW-1185">Reference proteome</keyword>
<feature type="compositionally biased region" description="Basic residues" evidence="1">
    <location>
        <begin position="77"/>
        <end position="92"/>
    </location>
</feature>
<evidence type="ECO:0000256" key="1">
    <source>
        <dbReference type="SAM" id="MobiDB-lite"/>
    </source>
</evidence>
<accession>A0A0E0FRK4</accession>
<dbReference type="Gramene" id="ONIVA01G31230.1">
    <property type="protein sequence ID" value="ONIVA01G31230.1"/>
    <property type="gene ID" value="ONIVA01G31230"/>
</dbReference>
<feature type="region of interest" description="Disordered" evidence="1">
    <location>
        <begin position="181"/>
        <end position="210"/>
    </location>
</feature>
<reference evidence="2" key="2">
    <citation type="submission" date="2018-04" db="EMBL/GenBank/DDBJ databases">
        <title>OnivRS2 (Oryza nivara Reference Sequence Version 2).</title>
        <authorList>
            <person name="Zhang J."/>
            <person name="Kudrna D."/>
            <person name="Lee S."/>
            <person name="Talag J."/>
            <person name="Rajasekar S."/>
            <person name="Welchert J."/>
            <person name="Hsing Y.-I."/>
            <person name="Wing R.A."/>
        </authorList>
    </citation>
    <scope>NUCLEOTIDE SEQUENCE [LARGE SCALE GENOMIC DNA]</scope>
</reference>
<reference evidence="2" key="1">
    <citation type="submission" date="2015-04" db="UniProtKB">
        <authorList>
            <consortium name="EnsemblPlants"/>
        </authorList>
    </citation>
    <scope>IDENTIFICATION</scope>
    <source>
        <strain evidence="2">SL10</strain>
    </source>
</reference>
<dbReference type="AlphaFoldDB" id="A0A0E0FRK4"/>
<protein>
    <submittedName>
        <fullName evidence="2">Uncharacterized protein</fullName>
    </submittedName>
</protein>
<dbReference type="Proteomes" id="UP000006591">
    <property type="component" value="Chromosome 1"/>
</dbReference>
<organism evidence="2">
    <name type="scientific">Oryza nivara</name>
    <name type="common">Indian wild rice</name>
    <name type="synonym">Oryza sativa f. spontanea</name>
    <dbReference type="NCBI Taxonomy" id="4536"/>
    <lineage>
        <taxon>Eukaryota</taxon>
        <taxon>Viridiplantae</taxon>
        <taxon>Streptophyta</taxon>
        <taxon>Embryophyta</taxon>
        <taxon>Tracheophyta</taxon>
        <taxon>Spermatophyta</taxon>
        <taxon>Magnoliopsida</taxon>
        <taxon>Liliopsida</taxon>
        <taxon>Poales</taxon>
        <taxon>Poaceae</taxon>
        <taxon>BOP clade</taxon>
        <taxon>Oryzoideae</taxon>
        <taxon>Oryzeae</taxon>
        <taxon>Oryzinae</taxon>
        <taxon>Oryza</taxon>
    </lineage>
</organism>
<name>A0A0E0FRK4_ORYNI</name>